<evidence type="ECO:0000259" key="2">
    <source>
        <dbReference type="Pfam" id="PF01321"/>
    </source>
</evidence>
<organism evidence="3 4">
    <name type="scientific">Pelotomaculum isophthalicicum JI</name>
    <dbReference type="NCBI Taxonomy" id="947010"/>
    <lineage>
        <taxon>Bacteria</taxon>
        <taxon>Bacillati</taxon>
        <taxon>Bacillota</taxon>
        <taxon>Clostridia</taxon>
        <taxon>Eubacteriales</taxon>
        <taxon>Desulfotomaculaceae</taxon>
        <taxon>Pelotomaculum</taxon>
    </lineage>
</organism>
<dbReference type="Pfam" id="PF00557">
    <property type="entry name" value="Peptidase_M24"/>
    <property type="match status" value="1"/>
</dbReference>
<proteinExistence type="predicted"/>
<protein>
    <submittedName>
        <fullName evidence="3">Xaa-Pro peptidase family protein</fullName>
    </submittedName>
</protein>
<dbReference type="RefSeq" id="WP_277444363.1">
    <property type="nucleotide sequence ID" value="NZ_JAKOAV010000021.1"/>
</dbReference>
<dbReference type="Proteomes" id="UP001154312">
    <property type="component" value="Unassembled WGS sequence"/>
</dbReference>
<dbReference type="InterPro" id="IPR001714">
    <property type="entry name" value="Pept_M24_MAP"/>
</dbReference>
<dbReference type="InterPro" id="IPR000587">
    <property type="entry name" value="Creatinase_N"/>
</dbReference>
<dbReference type="Pfam" id="PF01321">
    <property type="entry name" value="Creatinase_N"/>
    <property type="match status" value="1"/>
</dbReference>
<dbReference type="Gene3D" id="3.90.230.10">
    <property type="entry name" value="Creatinase/methionine aminopeptidase superfamily"/>
    <property type="match status" value="1"/>
</dbReference>
<dbReference type="InterPro" id="IPR050659">
    <property type="entry name" value="Peptidase_M24B"/>
</dbReference>
<dbReference type="PRINTS" id="PR00599">
    <property type="entry name" value="MAPEPTIDASE"/>
</dbReference>
<sequence>MRITPKFELERRIKNLQDILKRQGIDGAMIIQNVDVFYFAGTMQRAHLFIPADGLPVLMVKRSFIRASEESALENIIHLENPKEMVAVLKSFGYGPFNILGFELDVLPVVQYQRYHKLFEKTKIIDVSPYIRSLRMVKSPYELGIINESAGLNQEIYGFIRENIREGITELELAGDVEAACRKRGHIGMHRLRGFNQELGYGHLMSGSNLAVSSYFDGPTGGRGPDPSFPQSAGYKLIGKNEPVLVDYGFVYDGYIVDQTRIFCIGKLPDHLVRAYSVAYKIQERIKTLAKPGVMCAELYDSALEIAEASDFGEHFMGYPERVSFIGHGVGLELDEMPVVAAGIKTPLEEGMVLAIEPKFVFQDGAVGIENTFVVTADGLKTLTIFDEDIIYI</sequence>
<dbReference type="GO" id="GO:0004177">
    <property type="term" value="F:aminopeptidase activity"/>
    <property type="evidence" value="ECO:0007669"/>
    <property type="project" value="UniProtKB-ARBA"/>
</dbReference>
<dbReference type="GO" id="GO:0008235">
    <property type="term" value="F:metalloexopeptidase activity"/>
    <property type="evidence" value="ECO:0007669"/>
    <property type="project" value="UniProtKB-ARBA"/>
</dbReference>
<accession>A0A9X4H2L3</accession>
<dbReference type="InterPro" id="IPR029149">
    <property type="entry name" value="Creatin/AminoP/Spt16_N"/>
</dbReference>
<keyword evidence="4" id="KW-1185">Reference proteome</keyword>
<comment type="caution">
    <text evidence="3">The sequence shown here is derived from an EMBL/GenBank/DDBJ whole genome shotgun (WGS) entry which is preliminary data.</text>
</comment>
<dbReference type="PANTHER" id="PTHR46112">
    <property type="entry name" value="AMINOPEPTIDASE"/>
    <property type="match status" value="1"/>
</dbReference>
<dbReference type="InterPro" id="IPR000994">
    <property type="entry name" value="Pept_M24"/>
</dbReference>
<dbReference type="SUPFAM" id="SSF55920">
    <property type="entry name" value="Creatinase/aminopeptidase"/>
    <property type="match status" value="1"/>
</dbReference>
<dbReference type="EMBL" id="JAKOAV010000021">
    <property type="protein sequence ID" value="MDF9408955.1"/>
    <property type="molecule type" value="Genomic_DNA"/>
</dbReference>
<feature type="domain" description="Creatinase N-terminal" evidence="2">
    <location>
        <begin position="12"/>
        <end position="137"/>
    </location>
</feature>
<dbReference type="AlphaFoldDB" id="A0A9X4H2L3"/>
<dbReference type="CDD" id="cd01066">
    <property type="entry name" value="APP_MetAP"/>
    <property type="match status" value="1"/>
</dbReference>
<evidence type="ECO:0000313" key="4">
    <source>
        <dbReference type="Proteomes" id="UP001154312"/>
    </source>
</evidence>
<evidence type="ECO:0000259" key="1">
    <source>
        <dbReference type="Pfam" id="PF00557"/>
    </source>
</evidence>
<dbReference type="PANTHER" id="PTHR46112:SF2">
    <property type="entry name" value="XAA-PRO AMINOPEPTIDASE P-RELATED"/>
    <property type="match status" value="1"/>
</dbReference>
<dbReference type="Gene3D" id="3.40.350.10">
    <property type="entry name" value="Creatinase/prolidase N-terminal domain"/>
    <property type="match status" value="1"/>
</dbReference>
<gene>
    <name evidence="3" type="ORF">L7E55_11395</name>
</gene>
<name>A0A9X4H2L3_9FIRM</name>
<reference evidence="3" key="1">
    <citation type="submission" date="2022-02" db="EMBL/GenBank/DDBJ databases">
        <authorList>
            <person name="Leng L."/>
        </authorList>
    </citation>
    <scope>NUCLEOTIDE SEQUENCE</scope>
    <source>
        <strain evidence="3">JI</strain>
    </source>
</reference>
<evidence type="ECO:0000313" key="3">
    <source>
        <dbReference type="EMBL" id="MDF9408955.1"/>
    </source>
</evidence>
<feature type="domain" description="Peptidase M24" evidence="1">
    <location>
        <begin position="146"/>
        <end position="377"/>
    </location>
</feature>
<dbReference type="SUPFAM" id="SSF53092">
    <property type="entry name" value="Creatinase/prolidase N-terminal domain"/>
    <property type="match status" value="1"/>
</dbReference>
<dbReference type="InterPro" id="IPR036005">
    <property type="entry name" value="Creatinase/aminopeptidase-like"/>
</dbReference>